<dbReference type="Proteomes" id="UP000095286">
    <property type="component" value="Unplaced"/>
</dbReference>
<proteinExistence type="predicted"/>
<accession>A0AC35UGQ4</accession>
<sequence>MAIDGLKMIAANFGDDPELLYFNQYYSSLLKPLFDSVDWNELDTYLTDNKQIFENNLKATVVNEYCKVSIDDCTQKTLNLFKNSFIDKCNEKDSVSSECSKVPVMIRKLVYSNGVRYGTSKEYEFVVDRFMNESVQAEQLRLLDALGCSKNTITLKKMLNDSMVVEDGKYRMQDIGTLMRSVGGDFIGKRIIFEWLIDNWPKIYKTLKPQHSLMNSLINNALQIHRTSDIALLESFLHKYASTTSKYDNFKQNLETAKQRADWREKHMDGLAEWFSKHSDGQPE</sequence>
<dbReference type="WBParaSite" id="RSKR_0001126400.1">
    <property type="protein sequence ID" value="RSKR_0001126400.1"/>
    <property type="gene ID" value="RSKR_0001126400"/>
</dbReference>
<reference evidence="2" key="1">
    <citation type="submission" date="2016-11" db="UniProtKB">
        <authorList>
            <consortium name="WormBaseParasite"/>
        </authorList>
    </citation>
    <scope>IDENTIFICATION</scope>
    <source>
        <strain evidence="2">KR3021</strain>
    </source>
</reference>
<organism evidence="1 2">
    <name type="scientific">Rhabditophanes sp. KR3021</name>
    <dbReference type="NCBI Taxonomy" id="114890"/>
    <lineage>
        <taxon>Eukaryota</taxon>
        <taxon>Metazoa</taxon>
        <taxon>Ecdysozoa</taxon>
        <taxon>Nematoda</taxon>
        <taxon>Chromadorea</taxon>
        <taxon>Rhabditida</taxon>
        <taxon>Tylenchina</taxon>
        <taxon>Panagrolaimomorpha</taxon>
        <taxon>Strongyloidoidea</taxon>
        <taxon>Alloionematidae</taxon>
        <taxon>Rhabditophanes</taxon>
    </lineage>
</organism>
<protein>
    <submittedName>
        <fullName evidence="2">ERAP1_C domain-containing protein</fullName>
    </submittedName>
</protein>
<name>A0AC35UGQ4_9BILA</name>
<evidence type="ECO:0000313" key="2">
    <source>
        <dbReference type="WBParaSite" id="RSKR_0001126400.1"/>
    </source>
</evidence>
<evidence type="ECO:0000313" key="1">
    <source>
        <dbReference type="Proteomes" id="UP000095286"/>
    </source>
</evidence>